<dbReference type="SUPFAM" id="SSF53756">
    <property type="entry name" value="UDP-Glycosyltransferase/glycogen phosphorylase"/>
    <property type="match status" value="1"/>
</dbReference>
<proteinExistence type="predicted"/>
<protein>
    <submittedName>
        <fullName evidence="3">3-deoxy-D-manno-octulosonic acid transferase</fullName>
        <ecNumber evidence="3">2.4.99.12</ecNumber>
    </submittedName>
</protein>
<gene>
    <name evidence="3" type="primary">waaA</name>
    <name evidence="3" type="ORF">SCFA_130016</name>
</gene>
<dbReference type="GO" id="GO:0005886">
    <property type="term" value="C:plasma membrane"/>
    <property type="evidence" value="ECO:0007669"/>
    <property type="project" value="TreeGrafter"/>
</dbReference>
<dbReference type="Gene3D" id="3.40.50.11720">
    <property type="entry name" value="3-Deoxy-D-manno-octulosonic-acid transferase, N-terminal domain"/>
    <property type="match status" value="1"/>
</dbReference>
<dbReference type="EC" id="2.4.99.12" evidence="3"/>
<dbReference type="PANTHER" id="PTHR42755">
    <property type="entry name" value="3-DEOXY-MANNO-OCTULOSONATE CYTIDYLYLTRANSFERASE"/>
    <property type="match status" value="1"/>
</dbReference>
<dbReference type="InterPro" id="IPR039901">
    <property type="entry name" value="Kdotransferase"/>
</dbReference>
<dbReference type="Pfam" id="PF04413">
    <property type="entry name" value="Glycos_transf_N"/>
    <property type="match status" value="1"/>
</dbReference>
<dbReference type="GO" id="GO:0043842">
    <property type="term" value="F:Kdo transferase activity"/>
    <property type="evidence" value="ECO:0007669"/>
    <property type="project" value="UniProtKB-EC"/>
</dbReference>
<keyword evidence="3" id="KW-0328">Glycosyltransferase</keyword>
<dbReference type="InterPro" id="IPR038107">
    <property type="entry name" value="Glycos_transf_N_sf"/>
</dbReference>
<dbReference type="InterPro" id="IPR007507">
    <property type="entry name" value="Glycos_transf_N"/>
</dbReference>
<feature type="domain" description="3-deoxy-D-manno-octulosonic-acid transferase N-terminal" evidence="2">
    <location>
        <begin position="37"/>
        <end position="207"/>
    </location>
</feature>
<sequence>MGLVLTAVYRMLTGLLAWPAGVVLSRNPNFRGTILNRLGLVLPDIPAHLPLIWIHASSMGEVRAVTGLVKALRREKPHVIICLSTMTATGRQIASSIPELDVVFPFPFDAPWIMRRYLSALSPRMLIIVETEIWPNMIIEARDRGIPTIIVNARMTERSFRRYSMLSPLAGEILHDVHILAISENDGNRFSRLGAGDVRAVGNLKLDSIQDVDPARPQEVKAGLGAGQRPVFIAGSIREGEEGMVFSALAKAASNVPGLFSILAPRHPEQIPLLKDLAERGSYRWCLKSEMKSDTDLVIVNTMGELFDLYGASDTAFVGGSLVDLGGQNILEPLAWGVPTIHGPHMENFTWALDVVGGYTVPVSSAEELADAVIETLTQPGKYRDMAQEARRLLEKHKGVTERCLAVLLEYLP</sequence>
<organism evidence="3">
    <name type="scientific">anaerobic digester metagenome</name>
    <dbReference type="NCBI Taxonomy" id="1263854"/>
    <lineage>
        <taxon>unclassified sequences</taxon>
        <taxon>metagenomes</taxon>
        <taxon>ecological metagenomes</taxon>
    </lineage>
</organism>
<dbReference type="EMBL" id="CAADRM010000035">
    <property type="protein sequence ID" value="VFU12211.1"/>
    <property type="molecule type" value="Genomic_DNA"/>
</dbReference>
<keyword evidence="1 3" id="KW-0808">Transferase</keyword>
<dbReference type="AlphaFoldDB" id="A0A485LVD0"/>
<accession>A0A485LVD0</accession>
<evidence type="ECO:0000259" key="2">
    <source>
        <dbReference type="Pfam" id="PF04413"/>
    </source>
</evidence>
<name>A0A485LVD0_9ZZZZ</name>
<dbReference type="GO" id="GO:0009245">
    <property type="term" value="P:lipid A biosynthetic process"/>
    <property type="evidence" value="ECO:0007669"/>
    <property type="project" value="TreeGrafter"/>
</dbReference>
<reference evidence="3" key="1">
    <citation type="submission" date="2019-03" db="EMBL/GenBank/DDBJ databases">
        <authorList>
            <person name="Hao L."/>
        </authorList>
    </citation>
    <scope>NUCLEOTIDE SEQUENCE</scope>
</reference>
<evidence type="ECO:0000313" key="3">
    <source>
        <dbReference type="EMBL" id="VFU12211.1"/>
    </source>
</evidence>
<evidence type="ECO:0000256" key="1">
    <source>
        <dbReference type="ARBA" id="ARBA00022679"/>
    </source>
</evidence>
<dbReference type="Gene3D" id="3.40.50.2000">
    <property type="entry name" value="Glycogen Phosphorylase B"/>
    <property type="match status" value="1"/>
</dbReference>
<dbReference type="PANTHER" id="PTHR42755:SF1">
    <property type="entry name" value="3-DEOXY-D-MANNO-OCTULOSONIC ACID TRANSFERASE, MITOCHONDRIAL-RELATED"/>
    <property type="match status" value="1"/>
</dbReference>